<dbReference type="Gene3D" id="3.40.50.150">
    <property type="entry name" value="Vaccinia Virus protein VP39"/>
    <property type="match status" value="1"/>
</dbReference>
<evidence type="ECO:0000256" key="7">
    <source>
        <dbReference type="ARBA" id="ARBA00022679"/>
    </source>
</evidence>
<name>A0A6M0SEL9_9CYAN</name>
<dbReference type="AlphaFoldDB" id="A0A6M0SEL9"/>
<dbReference type="InterPro" id="IPR000682">
    <property type="entry name" value="PCMT"/>
</dbReference>
<proteinExistence type="inferred from homology"/>
<comment type="caution">
    <text evidence="12">The sequence shown here is derived from an EMBL/GenBank/DDBJ whole genome shotgun (WGS) entry which is preliminary data.</text>
</comment>
<evidence type="ECO:0000256" key="5">
    <source>
        <dbReference type="ARBA" id="ARBA00022490"/>
    </source>
</evidence>
<dbReference type="RefSeq" id="WP_163669503.1">
    <property type="nucleotide sequence ID" value="NZ_QZCE01000002.1"/>
</dbReference>
<dbReference type="CDD" id="cd02440">
    <property type="entry name" value="AdoMet_MTases"/>
    <property type="match status" value="1"/>
</dbReference>
<dbReference type="InterPro" id="IPR029063">
    <property type="entry name" value="SAM-dependent_MTases_sf"/>
</dbReference>
<keyword evidence="8" id="KW-0949">S-adenosyl-L-methionine</keyword>
<dbReference type="Proteomes" id="UP000473574">
    <property type="component" value="Unassembled WGS sequence"/>
</dbReference>
<dbReference type="PANTHER" id="PTHR11579:SF0">
    <property type="entry name" value="PROTEIN-L-ISOASPARTATE(D-ASPARTATE) O-METHYLTRANSFERASE"/>
    <property type="match status" value="1"/>
</dbReference>
<evidence type="ECO:0000313" key="12">
    <source>
        <dbReference type="EMBL" id="NEZ66925.1"/>
    </source>
</evidence>
<dbReference type="Pfam" id="PF01135">
    <property type="entry name" value="PCMT"/>
    <property type="match status" value="1"/>
</dbReference>
<dbReference type="GO" id="GO:0004719">
    <property type="term" value="F:protein-L-isoaspartate (D-aspartate) O-methyltransferase activity"/>
    <property type="evidence" value="ECO:0007669"/>
    <property type="project" value="UniProtKB-EC"/>
</dbReference>
<protein>
    <recommendedName>
        <fullName evidence="4">Protein-L-isoaspartate O-methyltransferase</fullName>
        <ecNumber evidence="3">2.1.1.77</ecNumber>
    </recommendedName>
    <alternativeName>
        <fullName evidence="11">L-isoaspartyl protein carboxyl methyltransferase</fullName>
    </alternativeName>
    <alternativeName>
        <fullName evidence="9">Protein L-isoaspartyl methyltransferase</fullName>
    </alternativeName>
    <alternativeName>
        <fullName evidence="10">Protein-beta-aspartate methyltransferase</fullName>
    </alternativeName>
</protein>
<dbReference type="GO" id="GO:0032259">
    <property type="term" value="P:methylation"/>
    <property type="evidence" value="ECO:0007669"/>
    <property type="project" value="UniProtKB-KW"/>
</dbReference>
<comment type="similarity">
    <text evidence="2">Belongs to the methyltransferase superfamily. L-isoaspartyl/D-aspartyl protein methyltransferase family.</text>
</comment>
<reference evidence="12 13" key="1">
    <citation type="journal article" date="2020" name="Microb. Ecol.">
        <title>Ecogenomics of the Marine Benthic Filamentous Cyanobacterium Adonisia.</title>
        <authorList>
            <person name="Walter J.M."/>
            <person name="Coutinho F.H."/>
            <person name="Leomil L."/>
            <person name="Hargreaves P.I."/>
            <person name="Campeao M.E."/>
            <person name="Vieira V.V."/>
            <person name="Silva B.S."/>
            <person name="Fistarol G.O."/>
            <person name="Salomon P.S."/>
            <person name="Sawabe T."/>
            <person name="Mino S."/>
            <person name="Hosokawa M."/>
            <person name="Miyashita H."/>
            <person name="Maruyama F."/>
            <person name="van Verk M.C."/>
            <person name="Dutilh B.E."/>
            <person name="Thompson C.C."/>
            <person name="Thompson F.L."/>
        </authorList>
    </citation>
    <scope>NUCLEOTIDE SEQUENCE [LARGE SCALE GENOMIC DNA]</scope>
    <source>
        <strain evidence="12 13">CCMR0082</strain>
    </source>
</reference>
<evidence type="ECO:0000256" key="11">
    <source>
        <dbReference type="ARBA" id="ARBA00031350"/>
    </source>
</evidence>
<evidence type="ECO:0000313" key="13">
    <source>
        <dbReference type="Proteomes" id="UP000473574"/>
    </source>
</evidence>
<keyword evidence="7 12" id="KW-0808">Transferase</keyword>
<accession>A0A6M0SEL9</accession>
<dbReference type="EC" id="2.1.1.77" evidence="3"/>
<dbReference type="GO" id="GO:0005737">
    <property type="term" value="C:cytoplasm"/>
    <property type="evidence" value="ECO:0007669"/>
    <property type="project" value="UniProtKB-SubCell"/>
</dbReference>
<sequence length="303" mass="33926">MSSSEPSLMARMLEQLELRPGLNILEIGLGIGYNAALLAEIVGAQSLVTSLDIQADVVEQTHRLLKKAGYSEIGVVCCDGLKGFSPKAPYDRIIATVGCMDLSPYWIDQLDTAGLILFPLHHAGWTPLLKVNKSEENLITGSIVGISGFMPIDTVDSKVKIWPCRPDIQPVLTQMERLPLFDDLEELHSSKSLVWASFPKDFYYFLSIKDLRAFFKCKPPGYGLYDNSSGIVFISPSNKCTFLSGDMGLYNALKSIYREWKSMKMPSMGDYNISFVPISQKNRNNNYVSLIRRSFFDQVISIR</sequence>
<evidence type="ECO:0000256" key="8">
    <source>
        <dbReference type="ARBA" id="ARBA00022691"/>
    </source>
</evidence>
<dbReference type="PANTHER" id="PTHR11579">
    <property type="entry name" value="PROTEIN-L-ISOASPARTATE O-METHYLTRANSFERASE"/>
    <property type="match status" value="1"/>
</dbReference>
<dbReference type="EMBL" id="QZCE01000002">
    <property type="protein sequence ID" value="NEZ66925.1"/>
    <property type="molecule type" value="Genomic_DNA"/>
</dbReference>
<keyword evidence="5" id="KW-0963">Cytoplasm</keyword>
<comment type="subcellular location">
    <subcellularLocation>
        <location evidence="1">Cytoplasm</location>
    </subcellularLocation>
</comment>
<gene>
    <name evidence="12" type="ORF">D0962_29920</name>
</gene>
<organism evidence="12 13">
    <name type="scientific">Adonisia turfae CCMR0082</name>
    <dbReference type="NCBI Taxonomy" id="2304604"/>
    <lineage>
        <taxon>Bacteria</taxon>
        <taxon>Bacillati</taxon>
        <taxon>Cyanobacteriota</taxon>
        <taxon>Adonisia</taxon>
        <taxon>Adonisia turfae</taxon>
    </lineage>
</organism>
<evidence type="ECO:0000256" key="4">
    <source>
        <dbReference type="ARBA" id="ARBA00013346"/>
    </source>
</evidence>
<evidence type="ECO:0000256" key="2">
    <source>
        <dbReference type="ARBA" id="ARBA00005369"/>
    </source>
</evidence>
<evidence type="ECO:0000256" key="10">
    <source>
        <dbReference type="ARBA" id="ARBA00031323"/>
    </source>
</evidence>
<evidence type="ECO:0000256" key="9">
    <source>
        <dbReference type="ARBA" id="ARBA00030757"/>
    </source>
</evidence>
<keyword evidence="6 12" id="KW-0489">Methyltransferase</keyword>
<evidence type="ECO:0000256" key="6">
    <source>
        <dbReference type="ARBA" id="ARBA00022603"/>
    </source>
</evidence>
<dbReference type="SUPFAM" id="SSF53335">
    <property type="entry name" value="S-adenosyl-L-methionine-dependent methyltransferases"/>
    <property type="match status" value="1"/>
</dbReference>
<evidence type="ECO:0000256" key="3">
    <source>
        <dbReference type="ARBA" id="ARBA00011890"/>
    </source>
</evidence>
<evidence type="ECO:0000256" key="1">
    <source>
        <dbReference type="ARBA" id="ARBA00004496"/>
    </source>
</evidence>